<accession>E0S898</accession>
<name>E0S898_ENCIT</name>
<dbReference type="HOGENOM" id="CLU_1865100_0_0_1"/>
<evidence type="ECO:0000313" key="3">
    <source>
        <dbReference type="EMBL" id="ADM11933.1"/>
    </source>
</evidence>
<evidence type="ECO:0000313" key="4">
    <source>
        <dbReference type="Proteomes" id="UP000002313"/>
    </source>
</evidence>
<reference evidence="3 4" key="2">
    <citation type="journal article" date="2012" name="Proc. Natl. Acad. Sci. U.S.A.">
        <title>Gain and loss of multiple functionally related, horizontally transferred genes in the reduced genomes of two microsporidian parasites.</title>
        <authorList>
            <person name="Pombert J.-F."/>
            <person name="Selman M."/>
            <person name="Burki F."/>
            <person name="Bardell F.T."/>
            <person name="Farinelli L."/>
            <person name="Solter L.F."/>
            <person name="Whitman D.W."/>
            <person name="Weiss L.M."/>
            <person name="Corradi N."/>
            <person name="Keeling P.J."/>
        </authorList>
    </citation>
    <scope>NUCLEOTIDE SEQUENCE [LARGE SCALE GENOMIC DNA]</scope>
    <source>
        <strain evidence="3 4">ATCC 50506</strain>
    </source>
</reference>
<keyword evidence="4" id="KW-1185">Reference proteome</keyword>
<dbReference type="VEuPathDB" id="MicrosporidiaDB:Eint_071740"/>
<proteinExistence type="predicted"/>
<keyword evidence="2" id="KW-0812">Transmembrane</keyword>
<dbReference type="KEGG" id="ein:Eint_071740"/>
<organism evidence="3 4">
    <name type="scientific">Encephalitozoon intestinalis (strain ATCC 50506)</name>
    <name type="common">Microsporidian parasite</name>
    <name type="synonym">Septata intestinalis</name>
    <dbReference type="NCBI Taxonomy" id="876142"/>
    <lineage>
        <taxon>Eukaryota</taxon>
        <taxon>Fungi</taxon>
        <taxon>Fungi incertae sedis</taxon>
        <taxon>Microsporidia</taxon>
        <taxon>Unikaryonidae</taxon>
        <taxon>Encephalitozoon</taxon>
    </lineage>
</organism>
<gene>
    <name evidence="3" type="ORF">Eint_071740</name>
</gene>
<protein>
    <submittedName>
        <fullName evidence="3">Uncharacterized protein</fullName>
    </submittedName>
</protein>
<dbReference type="RefSeq" id="XP_003073293.1">
    <property type="nucleotide sequence ID" value="XM_003073247.1"/>
</dbReference>
<dbReference type="Proteomes" id="UP000002313">
    <property type="component" value="Chromosome VII"/>
</dbReference>
<dbReference type="EMBL" id="CP001948">
    <property type="protein sequence ID" value="ADM11933.1"/>
    <property type="molecule type" value="Genomic_DNA"/>
</dbReference>
<feature type="transmembrane region" description="Helical" evidence="2">
    <location>
        <begin position="6"/>
        <end position="27"/>
    </location>
</feature>
<sequence>MKFLQLFVMIATILLIVLIIVASEMLWQKRNDLKKEDLQKNDGKKIPKIKEENAARVIFRIIAGIALIKIIKNFFFQKKDGEGKPKPQDKGLTPSAPPLPYPYYPGEYYHHTLQSNFPPSSDYQDITKHPYINPSRT</sequence>
<keyword evidence="2" id="KW-0472">Membrane</keyword>
<reference evidence="3 4" key="1">
    <citation type="journal article" date="2010" name="Nat. Commun.">
        <title>The complete sequence of the smallest known nuclear genome from the microsporidian Encephalitozoon intestinalis.</title>
        <authorList>
            <person name="Corradi N."/>
            <person name="Pombert J.-F."/>
            <person name="Farinelli L."/>
            <person name="Didier E.S."/>
            <person name="Keeling P.J."/>
        </authorList>
    </citation>
    <scope>NUCLEOTIDE SEQUENCE [LARGE SCALE GENOMIC DNA]</scope>
    <source>
        <strain evidence="3 4">ATCC 50506</strain>
    </source>
</reference>
<dbReference type="AlphaFoldDB" id="E0S898"/>
<feature type="compositionally biased region" description="Polar residues" evidence="1">
    <location>
        <begin position="115"/>
        <end position="124"/>
    </location>
</feature>
<keyword evidence="2" id="KW-1133">Transmembrane helix</keyword>
<feature type="region of interest" description="Disordered" evidence="1">
    <location>
        <begin position="115"/>
        <end position="137"/>
    </location>
</feature>
<dbReference type="GeneID" id="9698116"/>
<evidence type="ECO:0000256" key="1">
    <source>
        <dbReference type="SAM" id="MobiDB-lite"/>
    </source>
</evidence>
<evidence type="ECO:0000256" key="2">
    <source>
        <dbReference type="SAM" id="Phobius"/>
    </source>
</evidence>